<dbReference type="RefSeq" id="WP_149092574.1">
    <property type="nucleotide sequence ID" value="NZ_VKKY01000003.1"/>
</dbReference>
<sequence length="128" mass="14912">MNREEQNNFLESIGRLDFEQARIKHVLFKSKLRALLYGADIDTEPVISTTGCSLGKWIYEVAMPRIGHMPEVKDLEKVHNEMHVIARRLWQLYQQGQQDQALKELSQIDDTAQRLLHLLGEIERKTVT</sequence>
<proteinExistence type="predicted"/>
<dbReference type="AlphaFoldDB" id="A0A5B6TC06"/>
<dbReference type="InterPro" id="IPR025991">
    <property type="entry name" value="Chemoreceptor_zinc-bind_dom"/>
</dbReference>
<dbReference type="EMBL" id="VKKY01000003">
    <property type="protein sequence ID" value="KAA3436633.1"/>
    <property type="molecule type" value="Genomic_DNA"/>
</dbReference>
<dbReference type="Pfam" id="PF13682">
    <property type="entry name" value="CZB"/>
    <property type="match status" value="1"/>
</dbReference>
<keyword evidence="3" id="KW-1185">Reference proteome</keyword>
<dbReference type="OrthoDB" id="882529at2"/>
<dbReference type="Proteomes" id="UP000324133">
    <property type="component" value="Unassembled WGS sequence"/>
</dbReference>
<comment type="caution">
    <text evidence="2">The sequence shown here is derived from an EMBL/GenBank/DDBJ whole genome shotgun (WGS) entry which is preliminary data.</text>
</comment>
<accession>A0A5B6TC06</accession>
<evidence type="ECO:0000259" key="1">
    <source>
        <dbReference type="Pfam" id="PF13682"/>
    </source>
</evidence>
<evidence type="ECO:0000313" key="2">
    <source>
        <dbReference type="EMBL" id="KAA3436633.1"/>
    </source>
</evidence>
<gene>
    <name evidence="2" type="ORF">FOA19_19815</name>
</gene>
<organism evidence="2 3">
    <name type="scientific">Rufibacter hautae</name>
    <dbReference type="NCBI Taxonomy" id="2595005"/>
    <lineage>
        <taxon>Bacteria</taxon>
        <taxon>Pseudomonadati</taxon>
        <taxon>Bacteroidota</taxon>
        <taxon>Cytophagia</taxon>
        <taxon>Cytophagales</taxon>
        <taxon>Hymenobacteraceae</taxon>
        <taxon>Rufibacter</taxon>
    </lineage>
</organism>
<reference evidence="2 3" key="1">
    <citation type="submission" date="2019-07" db="EMBL/GenBank/DDBJ databases">
        <title>Rufibacter sp. nov., isolated from lake sediment.</title>
        <authorList>
            <person name="Qu J.-H."/>
        </authorList>
    </citation>
    <scope>NUCLEOTIDE SEQUENCE [LARGE SCALE GENOMIC DNA]</scope>
    <source>
        <strain evidence="2 3">NBS58-1</strain>
    </source>
</reference>
<protein>
    <recommendedName>
        <fullName evidence="1">Chemoreceptor zinc-binding domain-containing protein</fullName>
    </recommendedName>
</protein>
<evidence type="ECO:0000313" key="3">
    <source>
        <dbReference type="Proteomes" id="UP000324133"/>
    </source>
</evidence>
<feature type="domain" description="Chemoreceptor zinc-binding" evidence="1">
    <location>
        <begin position="25"/>
        <end position="89"/>
    </location>
</feature>
<name>A0A5B6TC06_9BACT</name>
<dbReference type="Gene3D" id="1.20.120.30">
    <property type="entry name" value="Aspartate receptor, ligand-binding domain"/>
    <property type="match status" value="1"/>
</dbReference>